<name>A0A9X1MH22_9MICC</name>
<gene>
    <name evidence="1" type="ORF">LJ757_17925</name>
</gene>
<keyword evidence="2" id="KW-1185">Reference proteome</keyword>
<reference evidence="1" key="1">
    <citation type="submission" date="2021-10" db="EMBL/GenBank/DDBJ databases">
        <title>Novel species in genus Arthrobacter.</title>
        <authorList>
            <person name="Liu Y."/>
        </authorList>
    </citation>
    <scope>NUCLEOTIDE SEQUENCE</scope>
    <source>
        <strain evidence="1">Zg-Y453</strain>
    </source>
</reference>
<comment type="caution">
    <text evidence="1">The sequence shown here is derived from an EMBL/GenBank/DDBJ whole genome shotgun (WGS) entry which is preliminary data.</text>
</comment>
<accession>A0A9X1MH22</accession>
<organism evidence="1 2">
    <name type="scientific">Arthrobacter caoxuetaonis</name>
    <dbReference type="NCBI Taxonomy" id="2886935"/>
    <lineage>
        <taxon>Bacteria</taxon>
        <taxon>Bacillati</taxon>
        <taxon>Actinomycetota</taxon>
        <taxon>Actinomycetes</taxon>
        <taxon>Micrococcales</taxon>
        <taxon>Micrococcaceae</taxon>
        <taxon>Arthrobacter</taxon>
    </lineage>
</organism>
<evidence type="ECO:0000313" key="2">
    <source>
        <dbReference type="Proteomes" id="UP001139158"/>
    </source>
</evidence>
<dbReference type="AlphaFoldDB" id="A0A9X1MH22"/>
<sequence length="117" mass="12893">MSRESIDRYVESIRTSMDADPALNLALSLGRAESDRDPRINTVRAYVRHLEEPQGDAALLAAADRIVRGEVPALNGTSFSNLMHNIHDVDGVRALDLSGARALDVIDRIWKLMPDPS</sequence>
<evidence type="ECO:0000313" key="1">
    <source>
        <dbReference type="EMBL" id="MCC3299676.1"/>
    </source>
</evidence>
<protein>
    <submittedName>
        <fullName evidence="1">Uncharacterized protein</fullName>
    </submittedName>
</protein>
<dbReference type="EMBL" id="JAJFZV010000020">
    <property type="protein sequence ID" value="MCC3299676.1"/>
    <property type="molecule type" value="Genomic_DNA"/>
</dbReference>
<proteinExistence type="predicted"/>
<dbReference type="RefSeq" id="WP_227897662.1">
    <property type="nucleotide sequence ID" value="NZ_CP099467.1"/>
</dbReference>
<dbReference type="Proteomes" id="UP001139158">
    <property type="component" value="Unassembled WGS sequence"/>
</dbReference>